<dbReference type="InterPro" id="IPR002885">
    <property type="entry name" value="PPR_rpt"/>
</dbReference>
<dbReference type="InterPro" id="IPR052308">
    <property type="entry name" value="PPR_domain-containing"/>
</dbReference>
<dbReference type="Pfam" id="PF01535">
    <property type="entry name" value="PPR"/>
    <property type="match status" value="1"/>
</dbReference>
<accession>A0A5C7H785</accession>
<name>A0A5C7H785_9ROSI</name>
<reference evidence="2" key="1">
    <citation type="journal article" date="2019" name="Gigascience">
        <title>De novo genome assembly of the endangered Acer yangbiense, a plant species with extremely small populations endemic to Yunnan Province, China.</title>
        <authorList>
            <person name="Yang J."/>
            <person name="Wariss H.M."/>
            <person name="Tao L."/>
            <person name="Zhang R."/>
            <person name="Yun Q."/>
            <person name="Hollingsworth P."/>
            <person name="Dao Z."/>
            <person name="Luo G."/>
            <person name="Guo H."/>
            <person name="Ma Y."/>
            <person name="Sun W."/>
        </authorList>
    </citation>
    <scope>NUCLEOTIDE SEQUENCE [LARGE SCALE GENOMIC DNA]</scope>
    <source>
        <strain evidence="2">cv. Malutang</strain>
    </source>
</reference>
<evidence type="ECO:0000313" key="1">
    <source>
        <dbReference type="EMBL" id="TXG52797.1"/>
    </source>
</evidence>
<dbReference type="OrthoDB" id="1093172at2759"/>
<comment type="caution">
    <text evidence="1">The sequence shown here is derived from an EMBL/GenBank/DDBJ whole genome shotgun (WGS) entry which is preliminary data.</text>
</comment>
<evidence type="ECO:0008006" key="3">
    <source>
        <dbReference type="Google" id="ProtNLM"/>
    </source>
</evidence>
<dbReference type="PANTHER" id="PTHR47937">
    <property type="entry name" value="PLASTID TRANSCRIPTIONALLY ACTIVE CHROMOSOME 2-LIKE PROTEIN"/>
    <property type="match status" value="1"/>
</dbReference>
<proteinExistence type="predicted"/>
<dbReference type="PANTHER" id="PTHR47937:SF2">
    <property type="entry name" value="PENTATRICOPEPTIDE (PPR) REPEAT-CONTAINING PROTEIN, PF01535'-RELATED"/>
    <property type="match status" value="1"/>
</dbReference>
<evidence type="ECO:0000313" key="2">
    <source>
        <dbReference type="Proteomes" id="UP000323000"/>
    </source>
</evidence>
<keyword evidence="2" id="KW-1185">Reference proteome</keyword>
<dbReference type="AlphaFoldDB" id="A0A5C7H785"/>
<sequence>MVNECFKLGKFSEAIDTFKRVGMHPKSKALIMDVAGYNNIIVRLCKNGMLEEMADSGMRVVLSFGTRVFSELINNSKVAECVPILIKLGEKDPKPDFLIYDVVDFVCEAFGQAGRGEEIEEVLNADSFFIAASLIVTAAYFIGSAFLAKEHDDVSISVNDVASVSS</sequence>
<dbReference type="EMBL" id="VAHF01000010">
    <property type="protein sequence ID" value="TXG52797.1"/>
    <property type="molecule type" value="Genomic_DNA"/>
</dbReference>
<organism evidence="1 2">
    <name type="scientific">Acer yangbiense</name>
    <dbReference type="NCBI Taxonomy" id="1000413"/>
    <lineage>
        <taxon>Eukaryota</taxon>
        <taxon>Viridiplantae</taxon>
        <taxon>Streptophyta</taxon>
        <taxon>Embryophyta</taxon>
        <taxon>Tracheophyta</taxon>
        <taxon>Spermatophyta</taxon>
        <taxon>Magnoliopsida</taxon>
        <taxon>eudicotyledons</taxon>
        <taxon>Gunneridae</taxon>
        <taxon>Pentapetalae</taxon>
        <taxon>rosids</taxon>
        <taxon>malvids</taxon>
        <taxon>Sapindales</taxon>
        <taxon>Sapindaceae</taxon>
        <taxon>Hippocastanoideae</taxon>
        <taxon>Acereae</taxon>
        <taxon>Acer</taxon>
    </lineage>
</organism>
<gene>
    <name evidence="1" type="ORF">EZV62_021966</name>
</gene>
<protein>
    <recommendedName>
        <fullName evidence="3">Pentatricopeptide repeat-containing protein</fullName>
    </recommendedName>
</protein>
<dbReference type="Proteomes" id="UP000323000">
    <property type="component" value="Chromosome 10"/>
</dbReference>